<comment type="caution">
    <text evidence="3">The sequence shown here is derived from an EMBL/GenBank/DDBJ whole genome shotgun (WGS) entry which is preliminary data.</text>
</comment>
<feature type="region of interest" description="Disordered" evidence="1">
    <location>
        <begin position="42"/>
        <end position="92"/>
    </location>
</feature>
<name>A0A8J7H0V0_9FIRM</name>
<proteinExistence type="predicted"/>
<dbReference type="Proteomes" id="UP000623269">
    <property type="component" value="Unassembled WGS sequence"/>
</dbReference>
<protein>
    <recommendedName>
        <fullName evidence="5">NHL repeat-containing protein</fullName>
    </recommendedName>
</protein>
<accession>A0A8J7H0V0</accession>
<sequence length="365" mass="40597">MRKSICFILFITIAVMGLSACTNKTSNENSTKGQTVVAIDENMKKEEQGNQNDTALNDERGSNSENDAVKDGTDRENAIDVGTADGDGNQEEIIDKEVETMVEGERKEITARLETFLEMPNQRAFGVEFTESGQMYIVCAPSVGNGTLFRVSSEGEMTEICTVEGQFIGPGIAINSKDEIYITVGRALKKYSVDGSEALISEGFKNAFDVTLDKEDNLYVADETDEIIYKILPTGEKEVFLDFTPKSGRRFQLDGIEYSPKDDCLYIAYGTNVYKHPITNTEEGIGEPYYEAETDLRCLAIDTEGNVYVDTANTLIEVEYDTLNSNIYKMEGNSTNYIGLNFGKGEFGENILYITTEKEICKFQK</sequence>
<reference evidence="3" key="1">
    <citation type="submission" date="2020-12" db="EMBL/GenBank/DDBJ databases">
        <title>M. sibirica DSM 26468T genome.</title>
        <authorList>
            <person name="Thieme N."/>
            <person name="Rettenmaier R."/>
            <person name="Zverlov V."/>
            <person name="Liebl W."/>
        </authorList>
    </citation>
    <scope>NUCLEOTIDE SEQUENCE</scope>
    <source>
        <strain evidence="3">DSM 26468</strain>
    </source>
</reference>
<gene>
    <name evidence="3" type="ORF">I5677_14840</name>
</gene>
<dbReference type="EMBL" id="JAEAGR010000018">
    <property type="protein sequence ID" value="MBH1942174.1"/>
    <property type="molecule type" value="Genomic_DNA"/>
</dbReference>
<dbReference type="InterPro" id="IPR011042">
    <property type="entry name" value="6-blade_b-propeller_TolB-like"/>
</dbReference>
<organism evidence="3 4">
    <name type="scientific">Mobilitalea sibirica</name>
    <dbReference type="NCBI Taxonomy" id="1462919"/>
    <lineage>
        <taxon>Bacteria</taxon>
        <taxon>Bacillati</taxon>
        <taxon>Bacillota</taxon>
        <taxon>Clostridia</taxon>
        <taxon>Lachnospirales</taxon>
        <taxon>Lachnospiraceae</taxon>
        <taxon>Mobilitalea</taxon>
    </lineage>
</organism>
<keyword evidence="2" id="KW-0732">Signal</keyword>
<evidence type="ECO:0000313" key="4">
    <source>
        <dbReference type="Proteomes" id="UP000623269"/>
    </source>
</evidence>
<dbReference type="Gene3D" id="2.120.10.30">
    <property type="entry name" value="TolB, C-terminal domain"/>
    <property type="match status" value="1"/>
</dbReference>
<evidence type="ECO:0000256" key="1">
    <source>
        <dbReference type="SAM" id="MobiDB-lite"/>
    </source>
</evidence>
<dbReference type="AlphaFoldDB" id="A0A8J7H0V0"/>
<evidence type="ECO:0000256" key="2">
    <source>
        <dbReference type="SAM" id="SignalP"/>
    </source>
</evidence>
<dbReference type="RefSeq" id="WP_197662429.1">
    <property type="nucleotide sequence ID" value="NZ_JAEAGR010000018.1"/>
</dbReference>
<feature type="compositionally biased region" description="Basic and acidic residues" evidence="1">
    <location>
        <begin position="57"/>
        <end position="78"/>
    </location>
</feature>
<dbReference type="SUPFAM" id="SSF63829">
    <property type="entry name" value="Calcium-dependent phosphotriesterase"/>
    <property type="match status" value="1"/>
</dbReference>
<dbReference type="PROSITE" id="PS51257">
    <property type="entry name" value="PROKAR_LIPOPROTEIN"/>
    <property type="match status" value="1"/>
</dbReference>
<evidence type="ECO:0008006" key="5">
    <source>
        <dbReference type="Google" id="ProtNLM"/>
    </source>
</evidence>
<keyword evidence="4" id="KW-1185">Reference proteome</keyword>
<feature type="chain" id="PRO_5035207859" description="NHL repeat-containing protein" evidence="2">
    <location>
        <begin position="21"/>
        <end position="365"/>
    </location>
</feature>
<evidence type="ECO:0000313" key="3">
    <source>
        <dbReference type="EMBL" id="MBH1942174.1"/>
    </source>
</evidence>
<feature type="signal peptide" evidence="2">
    <location>
        <begin position="1"/>
        <end position="20"/>
    </location>
</feature>